<evidence type="ECO:0000256" key="7">
    <source>
        <dbReference type="ARBA" id="ARBA00023157"/>
    </source>
</evidence>
<dbReference type="PROSITE" id="PS00135">
    <property type="entry name" value="TRYPSIN_SER"/>
    <property type="match status" value="1"/>
</dbReference>
<dbReference type="KEGG" id="oki:109870436"/>
<dbReference type="SUPFAM" id="SSF57440">
    <property type="entry name" value="Kringle-like"/>
    <property type="match status" value="1"/>
</dbReference>
<evidence type="ECO:0000313" key="18">
    <source>
        <dbReference type="Ensembl" id="ENSOKIP00005027937.1"/>
    </source>
</evidence>
<dbReference type="GO" id="GO:0033628">
    <property type="term" value="P:regulation of cell adhesion mediated by integrin"/>
    <property type="evidence" value="ECO:0007669"/>
    <property type="project" value="TreeGrafter"/>
</dbReference>
<feature type="chain" id="PRO_5034223855" description="trypsin" evidence="14">
    <location>
        <begin position="21"/>
        <end position="459"/>
    </location>
</feature>
<dbReference type="GO" id="GO:0031639">
    <property type="term" value="P:plasminogen activation"/>
    <property type="evidence" value="ECO:0007669"/>
    <property type="project" value="TreeGrafter"/>
</dbReference>
<evidence type="ECO:0000259" key="15">
    <source>
        <dbReference type="PROSITE" id="PS50026"/>
    </source>
</evidence>
<evidence type="ECO:0000256" key="8">
    <source>
        <dbReference type="ARBA" id="ARBA00036320"/>
    </source>
</evidence>
<dbReference type="CDD" id="cd00190">
    <property type="entry name" value="Tryp_SPc"/>
    <property type="match status" value="1"/>
</dbReference>
<dbReference type="InterPro" id="IPR038178">
    <property type="entry name" value="Kringle_sf"/>
</dbReference>
<evidence type="ECO:0000256" key="5">
    <source>
        <dbReference type="ARBA" id="ARBA00022801"/>
    </source>
</evidence>
<dbReference type="InterPro" id="IPR043504">
    <property type="entry name" value="Peptidase_S1_PA_chymotrypsin"/>
</dbReference>
<evidence type="ECO:0000259" key="17">
    <source>
        <dbReference type="PROSITE" id="PS50240"/>
    </source>
</evidence>
<dbReference type="InterPro" id="IPR018114">
    <property type="entry name" value="TRYPSIN_HIS"/>
</dbReference>
<dbReference type="PROSITE" id="PS00022">
    <property type="entry name" value="EGF_1"/>
    <property type="match status" value="1"/>
</dbReference>
<dbReference type="PROSITE" id="PS00021">
    <property type="entry name" value="KRINGLE_1"/>
    <property type="match status" value="1"/>
</dbReference>
<dbReference type="InterPro" id="IPR050127">
    <property type="entry name" value="Serine_Proteases_S1"/>
</dbReference>
<dbReference type="EC" id="3.4.21.4" evidence="9"/>
<dbReference type="InterPro" id="IPR013806">
    <property type="entry name" value="Kringle-like"/>
</dbReference>
<dbReference type="InterPro" id="IPR001254">
    <property type="entry name" value="Trypsin_dom"/>
</dbReference>
<dbReference type="Ensembl" id="ENSOKIT00005029584.1">
    <property type="protein sequence ID" value="ENSOKIP00005027937.1"/>
    <property type="gene ID" value="ENSOKIG00005012130.1"/>
</dbReference>
<feature type="domain" description="Kringle" evidence="16">
    <location>
        <begin position="79"/>
        <end position="154"/>
    </location>
</feature>
<dbReference type="GO" id="GO:0004252">
    <property type="term" value="F:serine-type endopeptidase activity"/>
    <property type="evidence" value="ECO:0007669"/>
    <property type="project" value="UniProtKB-EC"/>
</dbReference>
<evidence type="ECO:0000256" key="10">
    <source>
        <dbReference type="PROSITE-ProRule" id="PRU00076"/>
    </source>
</evidence>
<feature type="disulfide bond" evidence="10">
    <location>
        <begin position="44"/>
        <end position="61"/>
    </location>
</feature>
<evidence type="ECO:0000259" key="16">
    <source>
        <dbReference type="PROSITE" id="PS50070"/>
    </source>
</evidence>
<dbReference type="PANTHER" id="PTHR24264">
    <property type="entry name" value="TRYPSIN-RELATED"/>
    <property type="match status" value="1"/>
</dbReference>
<reference evidence="18" key="2">
    <citation type="submission" date="2025-09" db="UniProtKB">
        <authorList>
            <consortium name="Ensembl"/>
        </authorList>
    </citation>
    <scope>IDENTIFICATION</scope>
</reference>
<evidence type="ECO:0000256" key="14">
    <source>
        <dbReference type="SAM" id="SignalP"/>
    </source>
</evidence>
<keyword evidence="7 10" id="KW-1015">Disulfide bond</keyword>
<reference evidence="18" key="1">
    <citation type="submission" date="2025-08" db="UniProtKB">
        <authorList>
            <consortium name="Ensembl"/>
        </authorList>
    </citation>
    <scope>IDENTIFICATION</scope>
</reference>
<dbReference type="SUPFAM" id="SSF50494">
    <property type="entry name" value="Trypsin-like serine proteases"/>
    <property type="match status" value="1"/>
</dbReference>
<dbReference type="PRINTS" id="PR00722">
    <property type="entry name" value="CHYMOTRYPSIN"/>
</dbReference>
<dbReference type="PROSITE" id="PS50070">
    <property type="entry name" value="KRINGLE_2"/>
    <property type="match status" value="1"/>
</dbReference>
<evidence type="ECO:0000256" key="12">
    <source>
        <dbReference type="RuleBase" id="RU363034"/>
    </source>
</evidence>
<dbReference type="AlphaFoldDB" id="A0A8C7FH01"/>
<evidence type="ECO:0000256" key="6">
    <source>
        <dbReference type="ARBA" id="ARBA00022825"/>
    </source>
</evidence>
<feature type="domain" description="Peptidase S1" evidence="17">
    <location>
        <begin position="197"/>
        <end position="446"/>
    </location>
</feature>
<sequence>MGRTILLLILTTTLAGVSQSETGLLRQKRQISNFPYRKRSGGLCRHGGTSVPALSGEHMFCLCTVGYGGKHCELDTAASCYTGTGMYYRGKVSQSESGRRCVGWDLDTRKRLMGSDVYSGRHNYCRNLEYKRRPWCYVMKGVEQVQEYCDIPRCGVPVETGPLDDLPTEPTEPTVPDTASSLTESTCGQRTRKQMKIVGGTVAAVESHPWMAAIFWRSRQSKENVFRCGGSLISPCWVLSAAHCFPDSSQTKACSLFVTLGKSAINETDDTKEQTFQVEEVIVHAEFENSEGNFNNDIALLKLKAVDGQCAVESSSVRTVCLPPARQALGAGSSCEIAGYGRQKEGLWYNSQYLREATVNILAHDVCSDKAYYGNLITENMFCAGRPDWSQDACKGDSGGPMVCEVDNLMFLFGIVSWGEGCSRTLRPGVYTAVTNYNKWIEEKTGLSSIASGSMYPQK</sequence>
<comment type="subcellular location">
    <subcellularLocation>
        <location evidence="1">Secreted</location>
        <location evidence="1">Extracellular space</location>
    </subcellularLocation>
</comment>
<dbReference type="PROSITE" id="PS01186">
    <property type="entry name" value="EGF_2"/>
    <property type="match status" value="1"/>
</dbReference>
<keyword evidence="3 11" id="KW-0420">Kringle</keyword>
<feature type="region of interest" description="Disordered" evidence="13">
    <location>
        <begin position="162"/>
        <end position="186"/>
    </location>
</feature>
<dbReference type="Proteomes" id="UP000694557">
    <property type="component" value="Unassembled WGS sequence"/>
</dbReference>
<dbReference type="GeneTree" id="ENSGT00940000164426"/>
<dbReference type="InterPro" id="IPR009003">
    <property type="entry name" value="Peptidase_S1_PA"/>
</dbReference>
<comment type="caution">
    <text evidence="10">Lacks conserved residue(s) required for the propagation of feature annotation.</text>
</comment>
<keyword evidence="14" id="KW-0732">Signal</keyword>
<dbReference type="SMART" id="SM00130">
    <property type="entry name" value="KR"/>
    <property type="match status" value="1"/>
</dbReference>
<dbReference type="InterPro" id="IPR033116">
    <property type="entry name" value="TRYPSIN_SER"/>
</dbReference>
<dbReference type="FunFam" id="2.40.10.10:FF:000003">
    <property type="entry name" value="Transmembrane serine protease 3"/>
    <property type="match status" value="1"/>
</dbReference>
<evidence type="ECO:0000256" key="2">
    <source>
        <dbReference type="ARBA" id="ARBA00022525"/>
    </source>
</evidence>
<protein>
    <recommendedName>
        <fullName evidence="9">trypsin</fullName>
        <ecNumber evidence="9">3.4.21.4</ecNumber>
    </recommendedName>
</protein>
<dbReference type="GO" id="GO:0005615">
    <property type="term" value="C:extracellular space"/>
    <property type="evidence" value="ECO:0007669"/>
    <property type="project" value="TreeGrafter"/>
</dbReference>
<dbReference type="Pfam" id="PF00089">
    <property type="entry name" value="Trypsin"/>
    <property type="match status" value="1"/>
</dbReference>
<feature type="signal peptide" evidence="14">
    <location>
        <begin position="1"/>
        <end position="20"/>
    </location>
</feature>
<keyword evidence="6 12" id="KW-0720">Serine protease</keyword>
<dbReference type="InterPro" id="IPR018056">
    <property type="entry name" value="Kringle_CS"/>
</dbReference>
<proteinExistence type="predicted"/>
<accession>A0A8C7FH01</accession>
<dbReference type="PANTHER" id="PTHR24264:SF63">
    <property type="entry name" value="PLASMINOGEN ACTIVATOR, UROKINASE B"/>
    <property type="match status" value="1"/>
</dbReference>
<feature type="compositionally biased region" description="Low complexity" evidence="13">
    <location>
        <begin position="163"/>
        <end position="178"/>
    </location>
</feature>
<evidence type="ECO:0000256" key="4">
    <source>
        <dbReference type="ARBA" id="ARBA00022670"/>
    </source>
</evidence>
<feature type="disulfide bond" evidence="10">
    <location>
        <begin position="63"/>
        <end position="72"/>
    </location>
</feature>
<dbReference type="InterPro" id="IPR001314">
    <property type="entry name" value="Peptidase_S1A"/>
</dbReference>
<dbReference type="Pfam" id="PF00051">
    <property type="entry name" value="Kringle"/>
    <property type="match status" value="1"/>
</dbReference>
<feature type="domain" description="EGF-like" evidence="15">
    <location>
        <begin position="35"/>
        <end position="73"/>
    </location>
</feature>
<dbReference type="Gene3D" id="2.10.25.10">
    <property type="entry name" value="Laminin"/>
    <property type="match status" value="1"/>
</dbReference>
<dbReference type="PROSITE" id="PS50026">
    <property type="entry name" value="EGF_3"/>
    <property type="match status" value="1"/>
</dbReference>
<keyword evidence="10" id="KW-0245">EGF-like domain</keyword>
<dbReference type="PROSITE" id="PS50240">
    <property type="entry name" value="TRYPSIN_DOM"/>
    <property type="match status" value="1"/>
</dbReference>
<evidence type="ECO:0000256" key="1">
    <source>
        <dbReference type="ARBA" id="ARBA00004239"/>
    </source>
</evidence>
<evidence type="ECO:0000256" key="13">
    <source>
        <dbReference type="SAM" id="MobiDB-lite"/>
    </source>
</evidence>
<name>A0A8C7FH01_ONCKI</name>
<keyword evidence="5 12" id="KW-0378">Hydrolase</keyword>
<keyword evidence="2" id="KW-0964">Secreted</keyword>
<keyword evidence="19" id="KW-1185">Reference proteome</keyword>
<dbReference type="Gene3D" id="2.40.20.10">
    <property type="entry name" value="Plasminogen Kringle 4"/>
    <property type="match status" value="1"/>
</dbReference>
<dbReference type="CTD" id="100538108"/>
<keyword evidence="4 12" id="KW-0645">Protease</keyword>
<dbReference type="InterPro" id="IPR000001">
    <property type="entry name" value="Kringle"/>
</dbReference>
<dbReference type="SMART" id="SM00020">
    <property type="entry name" value="Tryp_SPc"/>
    <property type="match status" value="1"/>
</dbReference>
<evidence type="ECO:0000256" key="11">
    <source>
        <dbReference type="PROSITE-ProRule" id="PRU00121"/>
    </source>
</evidence>
<dbReference type="InterPro" id="IPR000742">
    <property type="entry name" value="EGF"/>
</dbReference>
<gene>
    <name evidence="18" type="primary">plaub</name>
</gene>
<dbReference type="Gene3D" id="2.40.10.10">
    <property type="entry name" value="Trypsin-like serine proteases"/>
    <property type="match status" value="2"/>
</dbReference>
<dbReference type="PRINTS" id="PR00018">
    <property type="entry name" value="KRINGLE"/>
</dbReference>
<evidence type="ECO:0000256" key="9">
    <source>
        <dbReference type="ARBA" id="ARBA00038868"/>
    </source>
</evidence>
<dbReference type="PROSITE" id="PS00134">
    <property type="entry name" value="TRYPSIN_HIS"/>
    <property type="match status" value="1"/>
</dbReference>
<organism evidence="18 19">
    <name type="scientific">Oncorhynchus kisutch</name>
    <name type="common">Coho salmon</name>
    <name type="synonym">Salmo kisutch</name>
    <dbReference type="NCBI Taxonomy" id="8019"/>
    <lineage>
        <taxon>Eukaryota</taxon>
        <taxon>Metazoa</taxon>
        <taxon>Chordata</taxon>
        <taxon>Craniata</taxon>
        <taxon>Vertebrata</taxon>
        <taxon>Euteleostomi</taxon>
        <taxon>Actinopterygii</taxon>
        <taxon>Neopterygii</taxon>
        <taxon>Teleostei</taxon>
        <taxon>Protacanthopterygii</taxon>
        <taxon>Salmoniformes</taxon>
        <taxon>Salmonidae</taxon>
        <taxon>Salmoninae</taxon>
        <taxon>Oncorhynchus</taxon>
    </lineage>
</organism>
<evidence type="ECO:0000313" key="19">
    <source>
        <dbReference type="Proteomes" id="UP000694557"/>
    </source>
</evidence>
<evidence type="ECO:0000256" key="3">
    <source>
        <dbReference type="ARBA" id="ARBA00022572"/>
    </source>
</evidence>
<comment type="catalytic activity">
    <reaction evidence="8">
        <text>Preferential cleavage: Arg-|-Xaa, Lys-|-Xaa.</text>
        <dbReference type="EC" id="3.4.21.4"/>
    </reaction>
</comment>
<dbReference type="CDD" id="cd00108">
    <property type="entry name" value="KR"/>
    <property type="match status" value="1"/>
</dbReference>